<dbReference type="InterPro" id="IPR050557">
    <property type="entry name" value="RTX_toxin/Mannuronan_C5-epim"/>
</dbReference>
<reference evidence="3 4" key="1">
    <citation type="submission" date="2023-03" db="EMBL/GenBank/DDBJ databases">
        <title>Novosphingobium cyanobacteriorum sp. nov., isolated from a eutrophic reservoir during the Microcystis bloom period.</title>
        <authorList>
            <person name="Kang M."/>
            <person name="Le V."/>
            <person name="Ko S.-R."/>
            <person name="Lee S.-A."/>
            <person name="Ahn C.-Y."/>
        </authorList>
    </citation>
    <scope>NUCLEOTIDE SEQUENCE [LARGE SCALE GENOMIC DNA]</scope>
    <source>
        <strain evidence="3 4">HBC54</strain>
    </source>
</reference>
<dbReference type="EMBL" id="JAROCY010000004">
    <property type="protein sequence ID" value="MDF8332686.1"/>
    <property type="molecule type" value="Genomic_DNA"/>
</dbReference>
<dbReference type="Proteomes" id="UP001222770">
    <property type="component" value="Unassembled WGS sequence"/>
</dbReference>
<accession>A0ABT6CFX0</accession>
<proteinExistence type="predicted"/>
<organism evidence="3 4">
    <name type="scientific">Novosphingobium cyanobacteriorum</name>
    <dbReference type="NCBI Taxonomy" id="3024215"/>
    <lineage>
        <taxon>Bacteria</taxon>
        <taxon>Pseudomonadati</taxon>
        <taxon>Pseudomonadota</taxon>
        <taxon>Alphaproteobacteria</taxon>
        <taxon>Sphingomonadales</taxon>
        <taxon>Sphingomonadaceae</taxon>
        <taxon>Novosphingobium</taxon>
    </lineage>
</organism>
<name>A0ABT6CFX0_9SPHN</name>
<gene>
    <name evidence="3" type="ORF">POM99_05675</name>
</gene>
<dbReference type="Pfam" id="PF00353">
    <property type="entry name" value="HemolysinCabind"/>
    <property type="match status" value="11"/>
</dbReference>
<dbReference type="Gene3D" id="2.150.10.10">
    <property type="entry name" value="Serralysin-like metalloprotease, C-terminal"/>
    <property type="match status" value="8"/>
</dbReference>
<comment type="subcellular location">
    <subcellularLocation>
        <location evidence="1">Secreted</location>
    </subcellularLocation>
</comment>
<evidence type="ECO:0000313" key="3">
    <source>
        <dbReference type="EMBL" id="MDF8332686.1"/>
    </source>
</evidence>
<dbReference type="InterPro" id="IPR018511">
    <property type="entry name" value="Hemolysin-typ_Ca-bd_CS"/>
</dbReference>
<dbReference type="RefSeq" id="WP_277275890.1">
    <property type="nucleotide sequence ID" value="NZ_JAROCY010000004.1"/>
</dbReference>
<evidence type="ECO:0000313" key="4">
    <source>
        <dbReference type="Proteomes" id="UP001222770"/>
    </source>
</evidence>
<dbReference type="PANTHER" id="PTHR38340:SF1">
    <property type="entry name" value="S-LAYER PROTEIN"/>
    <property type="match status" value="1"/>
</dbReference>
<dbReference type="InterPro" id="IPR011049">
    <property type="entry name" value="Serralysin-like_metalloprot_C"/>
</dbReference>
<dbReference type="PROSITE" id="PS00330">
    <property type="entry name" value="HEMOLYSIN_CALCIUM"/>
    <property type="match status" value="4"/>
</dbReference>
<evidence type="ECO:0000256" key="1">
    <source>
        <dbReference type="ARBA" id="ARBA00004613"/>
    </source>
</evidence>
<sequence length="1385" mass="139657">MATITGTTGNDIYQGIVGTGDVAVIDVYQDQASFLYINGVWTVTSSAGTDTLNSIESVQFLDGTFALGYGGPSTVASGASSNGDHAIARLNDGSIVSVWSALQSVDNDVFRVRYLASGERTGPQSLLSVATQLNQISPDVAALGNGNYVATWVTPDGSGNGVTGQIFLADGTRLGGEFQVNNTAITQSESLPTVESLASGGFVVSFIRPGEANTYGRIYDVNGVALGAEFRLNATAGIVALNTTLAPLSGGGFVAVYGNATSFQVQIFNSVGNFVGGPIDIGPINGPKVAAIGLSGDRFLIAAVVGTQVTYRLFDSAGVQQGPLTTVGTYGGVPFPPGNVTATALSDGGWAISWLQNDGPNGVKTHIQRFDAQGGLVGDENVPPIIFAHGVPTIVADATGGYLVEYSSGGASYYSLRYDADNLPVLPSITGDLANNVIQVNGQDGHRLVGGAGQDTLSGNIGNDILDGGDGADILTGKTGNDTYIVDGNDLIVESGAEGFDTVLTRGSYVLTAANIEQLRLLGTAAGNLTGNAENNTLYGNSADNVLDGAAGIDKLIGNAGNDTYFVDNTSDTVTERTNEGIDTVFTSVDRGLEANVENLRAMGSGNLSLFGNSLSNVIVGNAGNNFIYSASSTAVDTLEGGAGDDVYIVKDGDIIIERADGGYDMMQVRVDWVLDDNVEVLQLLSSAGSINGTGNALSNQITGNESDNVLDGGGGGEADILIGGDGGDTYLVDNSADVIGEVAANGNDTVRATVSFVLPTEVEDLVLLGRTNIDGMGNSSVNRMTGNAGDNVLNGTGVLSGVMDIVTGIGPGVDIISGNAGNDTIIAADGSRLSGGTGNDTYRVYGWDHQITEYANQGTDMVVLSVITAGFAPTVQPYNLSANVENLTVLGSDNWQVTGNNLNNTIIGNNGSNVINGASGNDAMSGGLGDDTYVVDSTGDTVIEQVAQGIDTVFSLITHTLGGNLENLTLKGGAAINGTGNTADNRIAGNSGNNTIAGLDGADVLSGGGGNDTLQGGLGDDLLLGDSGNDTLDGSTGNDTVNYRQAAAAVAVDLGVTTAQNTIGAGTDTLTGIENLAGSLFNDSLIGDLNANRLSGGAGNDALTGGAGNDTLRGDAGDDLLLGNSGDDAINGGGGNDTASYSSASAGVTVDLQNTTAQVTGEGTDTLINIENLTGSGFADTLSGDEGANIITGLGGNDVIAGGDGADTLDGGTGIDTVSYANANGAVTVNLGRLLTLNDGTGVSDTLAGFENVTGSAFDDAIRGDGGINRIEGGLGRDVLRGGAGADVFVYRSVLDSPTAASLRDVILDFTSGDRIDLSLIDANTVTAGDQAFTFIGSAAYSNVAGQLRVSTTLVEGDVNGDGISDFAITIGVPAPPVATDFVL</sequence>
<comment type="caution">
    <text evidence="3">The sequence shown here is derived from an EMBL/GenBank/DDBJ whole genome shotgun (WGS) entry which is preliminary data.</text>
</comment>
<keyword evidence="4" id="KW-1185">Reference proteome</keyword>
<keyword evidence="2" id="KW-0964">Secreted</keyword>
<protein>
    <submittedName>
        <fullName evidence="3">Calcium-binding protein</fullName>
    </submittedName>
</protein>
<dbReference type="SUPFAM" id="SSF51120">
    <property type="entry name" value="beta-Roll"/>
    <property type="match status" value="6"/>
</dbReference>
<evidence type="ECO:0000256" key="2">
    <source>
        <dbReference type="ARBA" id="ARBA00022525"/>
    </source>
</evidence>
<dbReference type="PRINTS" id="PR00313">
    <property type="entry name" value="CABNDNGRPT"/>
</dbReference>
<dbReference type="PANTHER" id="PTHR38340">
    <property type="entry name" value="S-LAYER PROTEIN"/>
    <property type="match status" value="1"/>
</dbReference>
<dbReference type="InterPro" id="IPR001343">
    <property type="entry name" value="Hemolysn_Ca-bd"/>
</dbReference>